<protein>
    <recommendedName>
        <fullName evidence="5">BTB domain-containing protein</fullName>
    </recommendedName>
</protein>
<feature type="region of interest" description="Disordered" evidence="2">
    <location>
        <begin position="1319"/>
        <end position="1495"/>
    </location>
</feature>
<sequence length="1495" mass="176752">MYLKYHERLLKLDAYELEVENNNMDDDTEAFIKFKIEAANWHLKALTLELLEKASQIAKNNQKISKNEKDGQSQLNEILKKNVEELAKRMSMETIEKLVEMHGEVETKCAKMGDDIIGKLFKLYDRYNFVVRIVVIVDKWTTDKRAWANIGHEKRITELFEVSYPFSQLDEEELSKSEEIVFLDTSVAFVGNKYKMRIIHAENVKKMVKESPVFRDFLCKNSDDFETNIKPSLEQMVGSSELIRLEDQFPEALRIDIMSQQTLLEIYRQILPPAMNEEAVDDGKYGSKKIFTREKRAQKQLETELKKWEMNKCETEQEQKQTMDEFRQKELNSRFKQDILALLETGGKQKTKMGEILAKDGAKSGLVELIEWKQYNELDDGGHLLGIFPSNGFQNDERLFKHYKEAITHKKSSVVSVKNKMSADLIAFLRFLHVYIMAELNLQILWHKMHKLFELEYDRLFREEDNLVKLLKIERQLEEMIMETSDFLKKEIKEKQLKNATKFVDENLRNKWEKKMDKCQGKSGPNLAKGSRYSEKEQLMEKLHLREMLNLLKQKNSSMKLEEILLSKNPEETTNNWMKMLENITNQNDNAYGCPKKSKKPEELAAIDKANQVEEEMIMNFFEYFKLENNQRESADNEKECHSIEMDTLAWHLKYQIKSLKGTSNWKKIEQIFSDKNREIKLCRIYTHFEYVTKREKGILYAGFADEQMLSAQNDEQFFEWLNRKCSTDDRLFVANAIHTVCSNRLQVREANFMAFRHLLLSSQQFRAYFCKLANSSQNNYVENKIYDAEIWCDDGWTKVCFEVQKIGEVKEKILALIGDEKMLLLEAQFPEVLKIDAIMLQTQPFLYKNILAHKSHTDEAKFWSARLGIAHLVQMVNAMLSNFGLSVSFEFEIKYGFTVKSRDIFCEAFKHLTQQKFRGGIGRTLCALVQFKNYAQTFYEVFSAANDRLNLEAIAKWRPKCAENEEQDKAYQQMTKSLATQNGTMLKNLIIGNDEFKKFVQNTRGARARIGKLLVSAEEHQKFLEFCGERIRNEKVFTDQWLMELYLEFLNKFAIMDTERQMRYFLSLSYSVWVRWMDRQIDPKNANLPIGLRQIYEQIWKNQRIQYEQIAYDKIFDVNSDELVFEFALILKVFEPLKKFVETKRNEKNLRKFGIEITKRNNDKNSPQKQHKEHIEKSEKLLEQWEAIWTNAKQNIRIWKTTECQTTECHTTQCQEEKLKMARPTECLQTLHFDTLMDFLENKAMQSQLKNGLKKRREILKKWLMQFMGKEMVEKIQLAIQLNNEQIGEMRKKQKEKKEISEEKQKIYEENLGNLEKELAEEEEKEQKKKEEKMAKEKEQKKKEKEKMAKEKEQKEKKMAKEKEQKKKEKEKMAKEKEQKEKEKEKMAKEREQKEKEKVAKEKEQKEKMKIKPQKRKAKKEEEEKQKEREKSSEVTKSSGNLGKSAETIGKEKGKKERDANSIEIGDEAEGDELEDGMANIGLKGKTNRKWGGE</sequence>
<reference evidence="3 4" key="1">
    <citation type="submission" date="2024-10" db="EMBL/GenBank/DDBJ databases">
        <authorList>
            <person name="Kim D."/>
        </authorList>
    </citation>
    <scope>NUCLEOTIDE SEQUENCE [LARGE SCALE GENOMIC DNA]</scope>
    <source>
        <strain evidence="3">BH-2024</strain>
    </source>
</reference>
<evidence type="ECO:0000313" key="4">
    <source>
        <dbReference type="Proteomes" id="UP001620626"/>
    </source>
</evidence>
<feature type="compositionally biased region" description="Basic and acidic residues" evidence="2">
    <location>
        <begin position="1450"/>
        <end position="1462"/>
    </location>
</feature>
<dbReference type="EMBL" id="JBICBT010000786">
    <property type="protein sequence ID" value="KAL3100720.1"/>
    <property type="molecule type" value="Genomic_DNA"/>
</dbReference>
<dbReference type="PANTHER" id="PTHR11501">
    <property type="entry name" value="MICROTUBULE-ASSOCIATED PROTEIN"/>
    <property type="match status" value="1"/>
</dbReference>
<dbReference type="Proteomes" id="UP001620626">
    <property type="component" value="Unassembled WGS sequence"/>
</dbReference>
<evidence type="ECO:0000256" key="2">
    <source>
        <dbReference type="SAM" id="MobiDB-lite"/>
    </source>
</evidence>
<feature type="coiled-coil region" evidence="1">
    <location>
        <begin position="69"/>
        <end position="96"/>
    </location>
</feature>
<keyword evidence="1" id="KW-0175">Coiled coil</keyword>
<organism evidence="3 4">
    <name type="scientific">Heterodera trifolii</name>
    <dbReference type="NCBI Taxonomy" id="157864"/>
    <lineage>
        <taxon>Eukaryota</taxon>
        <taxon>Metazoa</taxon>
        <taxon>Ecdysozoa</taxon>
        <taxon>Nematoda</taxon>
        <taxon>Chromadorea</taxon>
        <taxon>Rhabditida</taxon>
        <taxon>Tylenchina</taxon>
        <taxon>Tylenchomorpha</taxon>
        <taxon>Tylenchoidea</taxon>
        <taxon>Heteroderidae</taxon>
        <taxon>Heteroderinae</taxon>
        <taxon>Heterodera</taxon>
    </lineage>
</organism>
<gene>
    <name evidence="3" type="ORF">niasHT_020999</name>
</gene>
<evidence type="ECO:0000313" key="3">
    <source>
        <dbReference type="EMBL" id="KAL3100720.1"/>
    </source>
</evidence>
<keyword evidence="4" id="KW-1185">Reference proteome</keyword>
<name>A0ABD2KDJ6_9BILA</name>
<feature type="compositionally biased region" description="Basic and acidic residues" evidence="2">
    <location>
        <begin position="1326"/>
        <end position="1411"/>
    </location>
</feature>
<proteinExistence type="predicted"/>
<dbReference type="PANTHER" id="PTHR11501:SF18">
    <property type="entry name" value="MICROTUBULE-ASSOCIATED PROTEIN"/>
    <property type="match status" value="1"/>
</dbReference>
<evidence type="ECO:0000256" key="1">
    <source>
        <dbReference type="SAM" id="Coils"/>
    </source>
</evidence>
<feature type="compositionally biased region" description="Basic and acidic residues" evidence="2">
    <location>
        <begin position="1420"/>
        <end position="1435"/>
    </location>
</feature>
<evidence type="ECO:0008006" key="5">
    <source>
        <dbReference type="Google" id="ProtNLM"/>
    </source>
</evidence>
<comment type="caution">
    <text evidence="3">The sequence shown here is derived from an EMBL/GenBank/DDBJ whole genome shotgun (WGS) entry which is preliminary data.</text>
</comment>
<feature type="compositionally biased region" description="Acidic residues" evidence="2">
    <location>
        <begin position="1466"/>
        <end position="1477"/>
    </location>
</feature>
<dbReference type="InterPro" id="IPR027324">
    <property type="entry name" value="MAP2/MAP4/Tau"/>
</dbReference>
<accession>A0ABD2KDJ6</accession>